<dbReference type="Gene3D" id="2.40.10.10">
    <property type="entry name" value="Trypsin-like serine proteases"/>
    <property type="match status" value="1"/>
</dbReference>
<keyword evidence="5" id="KW-1015">Disulfide bond</keyword>
<keyword evidence="2" id="KW-0964">Secreted</keyword>
<evidence type="ECO:0000256" key="4">
    <source>
        <dbReference type="ARBA" id="ARBA00023026"/>
    </source>
</evidence>
<evidence type="ECO:0000256" key="2">
    <source>
        <dbReference type="ARBA" id="ARBA00022525"/>
    </source>
</evidence>
<dbReference type="SUPFAM" id="SSF50494">
    <property type="entry name" value="Trypsin-like serine proteases"/>
    <property type="match status" value="1"/>
</dbReference>
<dbReference type="InterPro" id="IPR001254">
    <property type="entry name" value="Trypsin_dom"/>
</dbReference>
<dbReference type="Proteomes" id="UP001259832">
    <property type="component" value="Unassembled WGS sequence"/>
</dbReference>
<dbReference type="GO" id="GO:0005576">
    <property type="term" value="C:extracellular region"/>
    <property type="evidence" value="ECO:0007669"/>
    <property type="project" value="UniProtKB-SubCell"/>
</dbReference>
<keyword evidence="3" id="KW-0732">Signal</keyword>
<protein>
    <submittedName>
        <fullName evidence="8">Trypsin</fullName>
    </submittedName>
</protein>
<reference evidence="8" key="1">
    <citation type="submission" date="2023-08" db="EMBL/GenBank/DDBJ databases">
        <title>Reference Genome Resource for the Citrus Pathogen Phytophthora citrophthora.</title>
        <authorList>
            <person name="Moller H."/>
            <person name="Coetzee B."/>
            <person name="Rose L.J."/>
            <person name="Van Niekerk J.M."/>
        </authorList>
    </citation>
    <scope>NUCLEOTIDE SEQUENCE</scope>
    <source>
        <strain evidence="8">STE-U-9442</strain>
    </source>
</reference>
<dbReference type="GO" id="GO:0004252">
    <property type="term" value="F:serine-type endopeptidase activity"/>
    <property type="evidence" value="ECO:0007669"/>
    <property type="project" value="InterPro"/>
</dbReference>
<evidence type="ECO:0000256" key="5">
    <source>
        <dbReference type="ARBA" id="ARBA00023157"/>
    </source>
</evidence>
<evidence type="ECO:0000256" key="3">
    <source>
        <dbReference type="ARBA" id="ARBA00022729"/>
    </source>
</evidence>
<feature type="domain" description="Peptidase S1" evidence="7">
    <location>
        <begin position="2"/>
        <end position="97"/>
    </location>
</feature>
<dbReference type="Pfam" id="PF00089">
    <property type="entry name" value="Trypsin"/>
    <property type="match status" value="1"/>
</dbReference>
<dbReference type="GO" id="GO:0006508">
    <property type="term" value="P:proteolysis"/>
    <property type="evidence" value="ECO:0007669"/>
    <property type="project" value="InterPro"/>
</dbReference>
<comment type="caution">
    <text evidence="8">The sequence shown here is derived from an EMBL/GenBank/DDBJ whole genome shotgun (WGS) entry which is preliminary data.</text>
</comment>
<keyword evidence="6" id="KW-0325">Glycoprotein</keyword>
<evidence type="ECO:0000256" key="1">
    <source>
        <dbReference type="ARBA" id="ARBA00004613"/>
    </source>
</evidence>
<dbReference type="PANTHER" id="PTHR24276:SF98">
    <property type="entry name" value="FI18310P1-RELATED"/>
    <property type="match status" value="1"/>
</dbReference>
<evidence type="ECO:0000256" key="6">
    <source>
        <dbReference type="ARBA" id="ARBA00023180"/>
    </source>
</evidence>
<dbReference type="InterPro" id="IPR043504">
    <property type="entry name" value="Peptidase_S1_PA_chymotrypsin"/>
</dbReference>
<evidence type="ECO:0000259" key="7">
    <source>
        <dbReference type="Pfam" id="PF00089"/>
    </source>
</evidence>
<gene>
    <name evidence="8" type="ORF">P3T76_005918</name>
</gene>
<proteinExistence type="predicted"/>
<keyword evidence="9" id="KW-1185">Reference proteome</keyword>
<dbReference type="PANTHER" id="PTHR24276">
    <property type="entry name" value="POLYSERASE-RELATED"/>
    <property type="match status" value="1"/>
</dbReference>
<dbReference type="AlphaFoldDB" id="A0AAD9GP79"/>
<sequence>MNHPSFSENVEYSNDFMVVELERLSAFQPVKFAAADDSDFKPGKMATTMGWGTTAEENGTAPYGLQRVGVPFASDEACAAYATVDSSMVCGGGVANKDAILVVHSSSRTRKVEMF</sequence>
<keyword evidence="4" id="KW-0843">Virulence</keyword>
<dbReference type="InterPro" id="IPR050430">
    <property type="entry name" value="Peptidase_S1"/>
</dbReference>
<organism evidence="8 9">
    <name type="scientific">Phytophthora citrophthora</name>
    <dbReference type="NCBI Taxonomy" id="4793"/>
    <lineage>
        <taxon>Eukaryota</taxon>
        <taxon>Sar</taxon>
        <taxon>Stramenopiles</taxon>
        <taxon>Oomycota</taxon>
        <taxon>Peronosporomycetes</taxon>
        <taxon>Peronosporales</taxon>
        <taxon>Peronosporaceae</taxon>
        <taxon>Phytophthora</taxon>
    </lineage>
</organism>
<evidence type="ECO:0000313" key="9">
    <source>
        <dbReference type="Proteomes" id="UP001259832"/>
    </source>
</evidence>
<name>A0AAD9GP79_9STRA</name>
<evidence type="ECO:0000313" key="8">
    <source>
        <dbReference type="EMBL" id="KAK1942419.1"/>
    </source>
</evidence>
<comment type="subcellular location">
    <subcellularLocation>
        <location evidence="1">Secreted</location>
    </subcellularLocation>
</comment>
<dbReference type="InterPro" id="IPR009003">
    <property type="entry name" value="Peptidase_S1_PA"/>
</dbReference>
<dbReference type="EMBL" id="JASMQC010000009">
    <property type="protein sequence ID" value="KAK1942419.1"/>
    <property type="molecule type" value="Genomic_DNA"/>
</dbReference>
<accession>A0AAD9GP79</accession>